<reference evidence="2 3" key="1">
    <citation type="submission" date="2018-07" db="EMBL/GenBank/DDBJ databases">
        <title>Genomic Encyclopedia of Type Strains, Phase III (KMG-III): the genomes of soil and plant-associated and newly described type strains.</title>
        <authorList>
            <person name="Whitman W."/>
        </authorList>
    </citation>
    <scope>NUCLEOTIDE SEQUENCE [LARGE SCALE GENOMIC DNA]</scope>
    <source>
        <strain evidence="2 3">CECT 7948</strain>
    </source>
</reference>
<dbReference type="Pfam" id="PF11751">
    <property type="entry name" value="PorP_SprF"/>
    <property type="match status" value="1"/>
</dbReference>
<keyword evidence="1" id="KW-0732">Signal</keyword>
<feature type="chain" id="PRO_5017620207" evidence="1">
    <location>
        <begin position="20"/>
        <end position="311"/>
    </location>
</feature>
<dbReference type="RefSeq" id="WP_115809901.1">
    <property type="nucleotide sequence ID" value="NZ_QREI01000004.1"/>
</dbReference>
<gene>
    <name evidence="2" type="ORF">DFQ09_10493</name>
</gene>
<sequence>MKYYFLLLLVFMSVSLSFSQQDSQYTQYMYNTQVINPGYIGSKDVLSFGLLYRSQWVGFEGAPKTGTFTISSPIGETKKMGIGLSIVSDQIGPATETNIVADYSYSLMFSDVSRLSFGVKAGVNFLDVDYTKLNIYDVNDFQFEENINNRLYPQIGAGIYYNTDKMYLGLSVPNLLNSKHYNTNNIDDISADALAIERLHYFLIAGYVFDINENLKFKPATMIKMVDGSPLQVDVSGNFLIYEKFTLGAAYRFDAAITAMAGFQITNKLFIGMGYDYQTTDIETYSDGSYEVFLKFDVFKNVERILTPRFF</sequence>
<dbReference type="InterPro" id="IPR019861">
    <property type="entry name" value="PorP/SprF_Bacteroidetes"/>
</dbReference>
<keyword evidence="3" id="KW-1185">Reference proteome</keyword>
<protein>
    <submittedName>
        <fullName evidence="2">Type IX secretion system PorP/SprF family membrane protein</fullName>
    </submittedName>
</protein>
<evidence type="ECO:0000256" key="1">
    <source>
        <dbReference type="SAM" id="SignalP"/>
    </source>
</evidence>
<accession>A0A3D9N2Z5</accession>
<name>A0A3D9N2Z5_9FLAO</name>
<organism evidence="2 3">
    <name type="scientific">Winogradskyella pacifica</name>
    <dbReference type="NCBI Taxonomy" id="664642"/>
    <lineage>
        <taxon>Bacteria</taxon>
        <taxon>Pseudomonadati</taxon>
        <taxon>Bacteroidota</taxon>
        <taxon>Flavobacteriia</taxon>
        <taxon>Flavobacteriales</taxon>
        <taxon>Flavobacteriaceae</taxon>
        <taxon>Winogradskyella</taxon>
    </lineage>
</organism>
<dbReference type="EMBL" id="QREI01000004">
    <property type="protein sequence ID" value="REE24323.1"/>
    <property type="molecule type" value="Genomic_DNA"/>
</dbReference>
<evidence type="ECO:0000313" key="3">
    <source>
        <dbReference type="Proteomes" id="UP000256919"/>
    </source>
</evidence>
<proteinExistence type="predicted"/>
<evidence type="ECO:0000313" key="2">
    <source>
        <dbReference type="EMBL" id="REE24323.1"/>
    </source>
</evidence>
<feature type="signal peptide" evidence="1">
    <location>
        <begin position="1"/>
        <end position="19"/>
    </location>
</feature>
<dbReference type="Proteomes" id="UP000256919">
    <property type="component" value="Unassembled WGS sequence"/>
</dbReference>
<dbReference type="NCBIfam" id="TIGR03519">
    <property type="entry name" value="T9SS_PorP_fam"/>
    <property type="match status" value="1"/>
</dbReference>
<dbReference type="OrthoDB" id="1114455at2"/>
<comment type="caution">
    <text evidence="2">The sequence shown here is derived from an EMBL/GenBank/DDBJ whole genome shotgun (WGS) entry which is preliminary data.</text>
</comment>
<dbReference type="AlphaFoldDB" id="A0A3D9N2Z5"/>